<reference evidence="9" key="1">
    <citation type="journal article" date="2019" name="Int. J. Syst. Evol. Microbiol.">
        <title>The Global Catalogue of Microorganisms (GCM) 10K type strain sequencing project: providing services to taxonomists for standard genome sequencing and annotation.</title>
        <authorList>
            <consortium name="The Broad Institute Genomics Platform"/>
            <consortium name="The Broad Institute Genome Sequencing Center for Infectious Disease"/>
            <person name="Wu L."/>
            <person name="Ma J."/>
        </authorList>
    </citation>
    <scope>NUCLEOTIDE SEQUENCE [LARGE SCALE GENOMIC DNA]</scope>
    <source>
        <strain evidence="9">TISTR 1827</strain>
    </source>
</reference>
<sequence>MPIPPNHGDAAANAGAGAAAKAGAAKAGTGVAAAGAGAGTGSSAEPHPSYKLVRRRWLSKLYAQRHLQMMALLGVAWMIVFNYIPMYGVIIAFKEFNIIRSIGEAPWVGLAHFKEFFGDEAFANVMRNTLGISLLKLFIGFPLPVLFALFLNEIRSFRYKRAIQTISYLPHFLSWVILGGILMTWLADVGVINKLLLALHLIDEPITYLAEPKYFWGIVIASDIWKELGWSAIIYLAAIASLSPEMYEAATIDGAGRFQKMWYITLPGIKATISILFILAVGGVLNSNFDQILVLRNSLNESASNVIDIYVYHTGMQNGRYSYAQAVALFKSVIAIVLLLIANRVTKKLNDTSLF</sequence>
<evidence type="ECO:0000256" key="6">
    <source>
        <dbReference type="RuleBase" id="RU363032"/>
    </source>
</evidence>
<dbReference type="PROSITE" id="PS50928">
    <property type="entry name" value="ABC_TM1"/>
    <property type="match status" value="1"/>
</dbReference>
<keyword evidence="5 6" id="KW-0472">Membrane</keyword>
<accession>A0ABW5R3X6</accession>
<feature type="transmembrane region" description="Helical" evidence="6">
    <location>
        <begin position="130"/>
        <end position="151"/>
    </location>
</feature>
<protein>
    <submittedName>
        <fullName evidence="8">ABC transporter permease</fullName>
    </submittedName>
</protein>
<comment type="caution">
    <text evidence="8">The sequence shown here is derived from an EMBL/GenBank/DDBJ whole genome shotgun (WGS) entry which is preliminary data.</text>
</comment>
<comment type="subcellular location">
    <subcellularLocation>
        <location evidence="6">Cell membrane</location>
        <topology evidence="6">Multi-pass membrane protein</topology>
    </subcellularLocation>
    <subcellularLocation>
        <location evidence="1">Membrane</location>
        <topology evidence="1">Multi-pass membrane protein</topology>
    </subcellularLocation>
</comment>
<dbReference type="RefSeq" id="WP_379278688.1">
    <property type="nucleotide sequence ID" value="NZ_JBHUGT010000020.1"/>
</dbReference>
<feature type="transmembrane region" description="Helical" evidence="6">
    <location>
        <begin position="214"/>
        <end position="240"/>
    </location>
</feature>
<keyword evidence="9" id="KW-1185">Reference proteome</keyword>
<dbReference type="Proteomes" id="UP001597493">
    <property type="component" value="Unassembled WGS sequence"/>
</dbReference>
<name>A0ABW5R3X6_9BACL</name>
<evidence type="ECO:0000256" key="1">
    <source>
        <dbReference type="ARBA" id="ARBA00004141"/>
    </source>
</evidence>
<proteinExistence type="inferred from homology"/>
<dbReference type="PANTHER" id="PTHR43496">
    <property type="entry name" value="PROTEIN LPLB"/>
    <property type="match status" value="1"/>
</dbReference>
<evidence type="ECO:0000313" key="8">
    <source>
        <dbReference type="EMBL" id="MFD2663182.1"/>
    </source>
</evidence>
<dbReference type="EMBL" id="JBHUMY010000038">
    <property type="protein sequence ID" value="MFD2663182.1"/>
    <property type="molecule type" value="Genomic_DNA"/>
</dbReference>
<feature type="transmembrane region" description="Helical" evidence="6">
    <location>
        <begin position="261"/>
        <end position="285"/>
    </location>
</feature>
<dbReference type="PANTHER" id="PTHR43496:SF1">
    <property type="entry name" value="POLYGALACTURONAN_RHAMNOGALACTURONAN TRANSPORT SYSTEM PERMEASE PROTEIN YTEP"/>
    <property type="match status" value="1"/>
</dbReference>
<evidence type="ECO:0000256" key="4">
    <source>
        <dbReference type="ARBA" id="ARBA00022989"/>
    </source>
</evidence>
<gene>
    <name evidence="8" type="ORF">ACFSW5_23255</name>
</gene>
<comment type="similarity">
    <text evidence="6">Belongs to the binding-protein-dependent transport system permease family.</text>
</comment>
<organism evidence="8 9">
    <name type="scientific">Paenibacillus thailandensis</name>
    <dbReference type="NCBI Taxonomy" id="393250"/>
    <lineage>
        <taxon>Bacteria</taxon>
        <taxon>Bacillati</taxon>
        <taxon>Bacillota</taxon>
        <taxon>Bacilli</taxon>
        <taxon>Bacillales</taxon>
        <taxon>Paenibacillaceae</taxon>
        <taxon>Paenibacillus</taxon>
    </lineage>
</organism>
<dbReference type="InterPro" id="IPR000515">
    <property type="entry name" value="MetI-like"/>
</dbReference>
<evidence type="ECO:0000259" key="7">
    <source>
        <dbReference type="PROSITE" id="PS50928"/>
    </source>
</evidence>
<keyword evidence="2 6" id="KW-0813">Transport</keyword>
<evidence type="ECO:0000313" key="9">
    <source>
        <dbReference type="Proteomes" id="UP001597493"/>
    </source>
</evidence>
<feature type="transmembrane region" description="Helical" evidence="6">
    <location>
        <begin position="323"/>
        <end position="342"/>
    </location>
</feature>
<keyword evidence="3 6" id="KW-0812">Transmembrane</keyword>
<dbReference type="SUPFAM" id="SSF161098">
    <property type="entry name" value="MetI-like"/>
    <property type="match status" value="1"/>
</dbReference>
<keyword evidence="4 6" id="KW-1133">Transmembrane helix</keyword>
<feature type="domain" description="ABC transmembrane type-1" evidence="7">
    <location>
        <begin position="126"/>
        <end position="342"/>
    </location>
</feature>
<evidence type="ECO:0000256" key="3">
    <source>
        <dbReference type="ARBA" id="ARBA00022692"/>
    </source>
</evidence>
<dbReference type="Pfam" id="PF00528">
    <property type="entry name" value="BPD_transp_1"/>
    <property type="match status" value="1"/>
</dbReference>
<feature type="transmembrane region" description="Helical" evidence="6">
    <location>
        <begin position="70"/>
        <end position="93"/>
    </location>
</feature>
<evidence type="ECO:0000256" key="2">
    <source>
        <dbReference type="ARBA" id="ARBA00022448"/>
    </source>
</evidence>
<dbReference type="CDD" id="cd06261">
    <property type="entry name" value="TM_PBP2"/>
    <property type="match status" value="1"/>
</dbReference>
<evidence type="ECO:0000256" key="5">
    <source>
        <dbReference type="ARBA" id="ARBA00023136"/>
    </source>
</evidence>
<feature type="transmembrane region" description="Helical" evidence="6">
    <location>
        <begin position="172"/>
        <end position="202"/>
    </location>
</feature>
<dbReference type="InterPro" id="IPR035906">
    <property type="entry name" value="MetI-like_sf"/>
</dbReference>
<dbReference type="Gene3D" id="1.10.3720.10">
    <property type="entry name" value="MetI-like"/>
    <property type="match status" value="1"/>
</dbReference>